<dbReference type="EMBL" id="BLJY01000002">
    <property type="protein sequence ID" value="GFF13871.1"/>
    <property type="molecule type" value="Genomic_DNA"/>
</dbReference>
<comment type="caution">
    <text evidence="2">The sequence shown here is derived from an EMBL/GenBank/DDBJ whole genome shotgun (WGS) entry which is preliminary data.</text>
</comment>
<reference evidence="2 3" key="1">
    <citation type="submission" date="2020-01" db="EMBL/GenBank/DDBJ databases">
        <title>Aspergillus terreus IFO 6365 whole genome shotgun sequence.</title>
        <authorList>
            <person name="Kanamasa S."/>
            <person name="Takahashi H."/>
        </authorList>
    </citation>
    <scope>NUCLEOTIDE SEQUENCE [LARGE SCALE GENOMIC DNA]</scope>
    <source>
        <strain evidence="2 3">IFO 6365</strain>
    </source>
</reference>
<dbReference type="GO" id="GO:0010181">
    <property type="term" value="F:FMN binding"/>
    <property type="evidence" value="ECO:0007669"/>
    <property type="project" value="InterPro"/>
</dbReference>
<keyword evidence="1" id="KW-0521">NADP</keyword>
<dbReference type="InterPro" id="IPR001155">
    <property type="entry name" value="OxRdtase_FMN_N"/>
</dbReference>
<dbReference type="Gene3D" id="3.20.20.70">
    <property type="entry name" value="Aldolase class I"/>
    <property type="match status" value="1"/>
</dbReference>
<dbReference type="GO" id="GO:0003959">
    <property type="term" value="F:NADPH dehydrogenase activity"/>
    <property type="evidence" value="ECO:0007669"/>
    <property type="project" value="TreeGrafter"/>
</dbReference>
<keyword evidence="3" id="KW-1185">Reference proteome</keyword>
<dbReference type="AlphaFoldDB" id="A0A5M3Z039"/>
<dbReference type="CDD" id="cd02933">
    <property type="entry name" value="OYE_like_FMN"/>
    <property type="match status" value="1"/>
</dbReference>
<dbReference type="OrthoDB" id="276546at2759"/>
<dbReference type="InterPro" id="IPR045247">
    <property type="entry name" value="Oye-like"/>
</dbReference>
<dbReference type="Proteomes" id="UP000452235">
    <property type="component" value="Unassembled WGS sequence"/>
</dbReference>
<proteinExistence type="predicted"/>
<gene>
    <name evidence="2" type="ORF">ATEIFO6365_0002098200</name>
</gene>
<sequence>MSRLFETLKVGRMELSQRIAMAPMTRMRADTNHVPLASVKEYYKQRAAVPGSLLITEATVISPQFGGYANVPGIYNDAQIAAWKEVTQAVHDNGSYIYMQLWALGRAANPGYQQQHGFDLLSASDVPMKSVFSDETHYPRPATEAEIQAAIDDFATAAKNAIKAEFDGVEIHGANGYLIDQFIQDVSNRRTDRWGGSVGNRSRLAEEVVKAVVEAVGNDRTAIRLSPWNTYQGMRMADPVPQFTDVVKKLAKYKLAYLHACESDAKSSGDSLQWLLEAYGGASPVIVANNFTPESAKKAIDEEYAGHDVAVAFGRPYIANPDLPFRVKAGIPFEQLDPVTLYSQAPKGYTDYAFSKAFEQVQVAA</sequence>
<dbReference type="InterPro" id="IPR013785">
    <property type="entry name" value="Aldolase_TIM"/>
</dbReference>
<evidence type="ECO:0000256" key="1">
    <source>
        <dbReference type="ARBA" id="ARBA00022857"/>
    </source>
</evidence>
<dbReference type="Pfam" id="PF00724">
    <property type="entry name" value="Oxidored_FMN"/>
    <property type="match status" value="1"/>
</dbReference>
<protein>
    <submittedName>
        <fullName evidence="2">FMN-linked oxidoreductase</fullName>
    </submittedName>
</protein>
<dbReference type="PANTHER" id="PTHR22893:SF91">
    <property type="entry name" value="NADPH DEHYDROGENASE 2-RELATED"/>
    <property type="match status" value="1"/>
</dbReference>
<dbReference type="VEuPathDB" id="FungiDB:ATEG_02705"/>
<evidence type="ECO:0000313" key="2">
    <source>
        <dbReference type="EMBL" id="GFF13871.1"/>
    </source>
</evidence>
<dbReference type="SUPFAM" id="SSF51395">
    <property type="entry name" value="FMN-linked oxidoreductases"/>
    <property type="match status" value="1"/>
</dbReference>
<accession>A0A5M3Z039</accession>
<organism evidence="2 3">
    <name type="scientific">Aspergillus terreus</name>
    <dbReference type="NCBI Taxonomy" id="33178"/>
    <lineage>
        <taxon>Eukaryota</taxon>
        <taxon>Fungi</taxon>
        <taxon>Dikarya</taxon>
        <taxon>Ascomycota</taxon>
        <taxon>Pezizomycotina</taxon>
        <taxon>Eurotiomycetes</taxon>
        <taxon>Eurotiomycetidae</taxon>
        <taxon>Eurotiales</taxon>
        <taxon>Aspergillaceae</taxon>
        <taxon>Aspergillus</taxon>
        <taxon>Aspergillus subgen. Circumdati</taxon>
    </lineage>
</organism>
<name>A0A5M3Z039_ASPTE</name>
<dbReference type="FunFam" id="3.20.20.70:FF:000138">
    <property type="entry name" value="NADPH dehydrogenase 1"/>
    <property type="match status" value="1"/>
</dbReference>
<evidence type="ECO:0000313" key="3">
    <source>
        <dbReference type="Proteomes" id="UP000452235"/>
    </source>
</evidence>
<dbReference type="PANTHER" id="PTHR22893">
    <property type="entry name" value="NADH OXIDOREDUCTASE-RELATED"/>
    <property type="match status" value="1"/>
</dbReference>